<feature type="domain" description="Major facilitator superfamily (MFS) profile" evidence="9">
    <location>
        <begin position="53"/>
        <end position="496"/>
    </location>
</feature>
<feature type="transmembrane region" description="Helical" evidence="8">
    <location>
        <begin position="105"/>
        <end position="123"/>
    </location>
</feature>
<comment type="similarity">
    <text evidence="2 7">Belongs to the major facilitator superfamily. Sugar transporter (TC 2.A.1.1) family.</text>
</comment>
<evidence type="ECO:0000256" key="8">
    <source>
        <dbReference type="SAM" id="Phobius"/>
    </source>
</evidence>
<accession>A0A642V2E1</accession>
<evidence type="ECO:0000313" key="10">
    <source>
        <dbReference type="EMBL" id="KAA8907369.1"/>
    </source>
</evidence>
<dbReference type="Proteomes" id="UP000761534">
    <property type="component" value="Unassembled WGS sequence"/>
</dbReference>
<feature type="transmembrane region" description="Helical" evidence="8">
    <location>
        <begin position="309"/>
        <end position="332"/>
    </location>
</feature>
<dbReference type="InterPro" id="IPR005829">
    <property type="entry name" value="Sugar_transporter_CS"/>
</dbReference>
<comment type="caution">
    <text evidence="10">The sequence shown here is derived from an EMBL/GenBank/DDBJ whole genome shotgun (WGS) entry which is preliminary data.</text>
</comment>
<dbReference type="FunFam" id="1.20.1250.20:FF:000078">
    <property type="entry name" value="MFS maltose transporter, putative"/>
    <property type="match status" value="1"/>
</dbReference>
<dbReference type="OrthoDB" id="6612291at2759"/>
<feature type="transmembrane region" description="Helical" evidence="8">
    <location>
        <begin position="227"/>
        <end position="248"/>
    </location>
</feature>
<feature type="transmembrane region" description="Helical" evidence="8">
    <location>
        <begin position="130"/>
        <end position="148"/>
    </location>
</feature>
<dbReference type="AlphaFoldDB" id="A0A642V2E1"/>
<dbReference type="InterPro" id="IPR050360">
    <property type="entry name" value="MFS_Sugar_Transporters"/>
</dbReference>
<feature type="transmembrane region" description="Helical" evidence="8">
    <location>
        <begin position="372"/>
        <end position="393"/>
    </location>
</feature>
<evidence type="ECO:0000256" key="2">
    <source>
        <dbReference type="ARBA" id="ARBA00010992"/>
    </source>
</evidence>
<dbReference type="NCBIfam" id="TIGR00879">
    <property type="entry name" value="SP"/>
    <property type="match status" value="1"/>
</dbReference>
<feature type="transmembrane region" description="Helical" evidence="8">
    <location>
        <begin position="52"/>
        <end position="77"/>
    </location>
</feature>
<feature type="transmembrane region" description="Helical" evidence="8">
    <location>
        <begin position="445"/>
        <end position="462"/>
    </location>
</feature>
<evidence type="ECO:0000256" key="5">
    <source>
        <dbReference type="ARBA" id="ARBA00022989"/>
    </source>
</evidence>
<evidence type="ECO:0000256" key="7">
    <source>
        <dbReference type="RuleBase" id="RU003346"/>
    </source>
</evidence>
<evidence type="ECO:0000313" key="11">
    <source>
        <dbReference type="Proteomes" id="UP000761534"/>
    </source>
</evidence>
<dbReference type="EMBL" id="SWFS01000381">
    <property type="protein sequence ID" value="KAA8907369.1"/>
    <property type="molecule type" value="Genomic_DNA"/>
</dbReference>
<evidence type="ECO:0000256" key="6">
    <source>
        <dbReference type="ARBA" id="ARBA00023136"/>
    </source>
</evidence>
<feature type="transmembrane region" description="Helical" evidence="8">
    <location>
        <begin position="154"/>
        <end position="176"/>
    </location>
</feature>
<proteinExistence type="inferred from homology"/>
<evidence type="ECO:0000256" key="4">
    <source>
        <dbReference type="ARBA" id="ARBA00022692"/>
    </source>
</evidence>
<dbReference type="GO" id="GO:0016020">
    <property type="term" value="C:membrane"/>
    <property type="evidence" value="ECO:0007669"/>
    <property type="project" value="UniProtKB-SubCell"/>
</dbReference>
<dbReference type="GO" id="GO:0005351">
    <property type="term" value="F:carbohydrate:proton symporter activity"/>
    <property type="evidence" value="ECO:0007669"/>
    <property type="project" value="TreeGrafter"/>
</dbReference>
<dbReference type="InterPro" id="IPR036259">
    <property type="entry name" value="MFS_trans_sf"/>
</dbReference>
<feature type="transmembrane region" description="Helical" evidence="8">
    <location>
        <begin position="188"/>
        <end position="207"/>
    </location>
</feature>
<dbReference type="SUPFAM" id="SSF103473">
    <property type="entry name" value="MFS general substrate transporter"/>
    <property type="match status" value="1"/>
</dbReference>
<dbReference type="PROSITE" id="PS00217">
    <property type="entry name" value="SUGAR_TRANSPORT_2"/>
    <property type="match status" value="1"/>
</dbReference>
<feature type="transmembrane region" description="Helical" evidence="8">
    <location>
        <begin position="413"/>
        <end position="433"/>
    </location>
</feature>
<keyword evidence="5 8" id="KW-1133">Transmembrane helix</keyword>
<name>A0A642V2E1_9ASCO</name>
<evidence type="ECO:0000256" key="3">
    <source>
        <dbReference type="ARBA" id="ARBA00022448"/>
    </source>
</evidence>
<dbReference type="PANTHER" id="PTHR48022:SF83">
    <property type="entry name" value="MAJOR FACILITATOR SUPERFAMILY (MFS) PROFILE DOMAIN-CONTAINING PROTEIN"/>
    <property type="match status" value="1"/>
</dbReference>
<dbReference type="InterPro" id="IPR003663">
    <property type="entry name" value="Sugar/inositol_transpt"/>
</dbReference>
<dbReference type="Gene3D" id="1.20.1250.20">
    <property type="entry name" value="MFS general substrate transporter like domains"/>
    <property type="match status" value="1"/>
</dbReference>
<sequence>MKEKNDIEVDQVEYSGGKEDWGTIIEEAKQATQEEHELTTIQALKLYPKACFWSFIISMCVIMEGYDLQLIGALFAMPAFQKHYGEHYGEHGYQIPAKWQTSLNMGNTVGSFIGILITGFVCDRIGYKKTLLGALVMMAAAIFATFFAPSIEVLLAGELLCGLPWGTFSILAPAYASEVSPVVLRHYFTVYILLCWAIGQLICAGVMTAFNHLDNHWAYRIPFGLQWIWPLPLFIIIIFAPESPWWLVRKGKYQQAENALKKLTDKSRHSRNKLTVAMMIHTNQTELEEKEGTSYLDCFRGSNLRRTEISCVAFAIQVIGGNGFCGNAVYFFEQAGLESSASYKLNLGTAALALVGGMLSWGVCTKFGRRSILFWGLVMQCIIMLIIACVSLSPDSNTVAPWVQCAHVMVWMFVYYLTVAPITFAIIAETSATRLRAKTVGLARNAYLIAAIIQNIILPRMLNPSAWNWRGKTGFFFVGTTTVMIVWCYFRMPETKGRTYEELDILFAQGISARKFAKTNVNAFATDEAIVTEEK</sequence>
<protein>
    <recommendedName>
        <fullName evidence="9">Major facilitator superfamily (MFS) profile domain-containing protein</fullName>
    </recommendedName>
</protein>
<keyword evidence="6 8" id="KW-0472">Membrane</keyword>
<evidence type="ECO:0000256" key="1">
    <source>
        <dbReference type="ARBA" id="ARBA00004141"/>
    </source>
</evidence>
<dbReference type="PROSITE" id="PS50850">
    <property type="entry name" value="MFS"/>
    <property type="match status" value="1"/>
</dbReference>
<dbReference type="Pfam" id="PF00083">
    <property type="entry name" value="Sugar_tr"/>
    <property type="match status" value="1"/>
</dbReference>
<dbReference type="InterPro" id="IPR005828">
    <property type="entry name" value="MFS_sugar_transport-like"/>
</dbReference>
<dbReference type="PANTHER" id="PTHR48022">
    <property type="entry name" value="PLASTIDIC GLUCOSE TRANSPORTER 4"/>
    <property type="match status" value="1"/>
</dbReference>
<dbReference type="VEuPathDB" id="FungiDB:TRICI_005005"/>
<feature type="transmembrane region" description="Helical" evidence="8">
    <location>
        <begin position="474"/>
        <end position="490"/>
    </location>
</feature>
<evidence type="ECO:0000259" key="9">
    <source>
        <dbReference type="PROSITE" id="PS50850"/>
    </source>
</evidence>
<keyword evidence="4 8" id="KW-0812">Transmembrane</keyword>
<feature type="transmembrane region" description="Helical" evidence="8">
    <location>
        <begin position="344"/>
        <end position="365"/>
    </location>
</feature>
<dbReference type="InterPro" id="IPR020846">
    <property type="entry name" value="MFS_dom"/>
</dbReference>
<keyword evidence="11" id="KW-1185">Reference proteome</keyword>
<keyword evidence="3 7" id="KW-0813">Transport</keyword>
<gene>
    <name evidence="10" type="ORF">TRICI_005005</name>
</gene>
<reference evidence="10" key="1">
    <citation type="journal article" date="2019" name="G3 (Bethesda)">
        <title>Genome Assemblies of Two Rare Opportunistic Yeast Pathogens: Diutina rugosa (syn. Candida rugosa) and Trichomonascus ciferrii (syn. Candida ciferrii).</title>
        <authorList>
            <person name="Mixao V."/>
            <person name="Saus E."/>
            <person name="Hansen A.P."/>
            <person name="Lass-Florl C."/>
            <person name="Gabaldon T."/>
        </authorList>
    </citation>
    <scope>NUCLEOTIDE SEQUENCE</scope>
    <source>
        <strain evidence="10">CBS 4856</strain>
    </source>
</reference>
<organism evidence="10 11">
    <name type="scientific">Trichomonascus ciferrii</name>
    <dbReference type="NCBI Taxonomy" id="44093"/>
    <lineage>
        <taxon>Eukaryota</taxon>
        <taxon>Fungi</taxon>
        <taxon>Dikarya</taxon>
        <taxon>Ascomycota</taxon>
        <taxon>Saccharomycotina</taxon>
        <taxon>Dipodascomycetes</taxon>
        <taxon>Dipodascales</taxon>
        <taxon>Trichomonascaceae</taxon>
        <taxon>Trichomonascus</taxon>
        <taxon>Trichomonascus ciferrii complex</taxon>
    </lineage>
</organism>
<comment type="subcellular location">
    <subcellularLocation>
        <location evidence="1">Membrane</location>
        <topology evidence="1">Multi-pass membrane protein</topology>
    </subcellularLocation>
</comment>